<evidence type="ECO:0000313" key="2">
    <source>
        <dbReference type="EMBL" id="GIM48197.1"/>
    </source>
</evidence>
<protein>
    <recommendedName>
        <fullName evidence="4">Heptaprenyl diphosphate synthase</fullName>
    </recommendedName>
</protein>
<keyword evidence="3" id="KW-1185">Reference proteome</keyword>
<accession>A0AAV4LK31</accession>
<comment type="caution">
    <text evidence="2">The sequence shown here is derived from an EMBL/GenBank/DDBJ whole genome shotgun (WGS) entry which is preliminary data.</text>
</comment>
<dbReference type="InterPro" id="IPR008949">
    <property type="entry name" value="Isoprenoid_synthase_dom_sf"/>
</dbReference>
<feature type="coiled-coil region" evidence="1">
    <location>
        <begin position="120"/>
        <end position="147"/>
    </location>
</feature>
<dbReference type="RefSeq" id="WP_282201097.1">
    <property type="nucleotide sequence ID" value="NZ_BOQE01000001.1"/>
</dbReference>
<evidence type="ECO:0000313" key="3">
    <source>
        <dbReference type="Proteomes" id="UP001057291"/>
    </source>
</evidence>
<name>A0AAV4LK31_9BACL</name>
<proteinExistence type="predicted"/>
<dbReference type="Pfam" id="PF07307">
    <property type="entry name" value="HEPPP_synt_1"/>
    <property type="match status" value="1"/>
</dbReference>
<keyword evidence="1" id="KW-0175">Coiled coil</keyword>
<dbReference type="GO" id="GO:0009234">
    <property type="term" value="P:menaquinone biosynthetic process"/>
    <property type="evidence" value="ECO:0007669"/>
    <property type="project" value="InterPro"/>
</dbReference>
<dbReference type="InterPro" id="IPR009920">
    <property type="entry name" value="HEPPP_synth_su1"/>
</dbReference>
<sequence length="294" mass="34829">MSIEKTENYIFQRVRERVLREMNHPYLARFQPNPKLDMFHMHISLILLQAAELPSEDVELLMTVVLLIHHGLRVHDDILLASAQPDERYRQLNVLAGDYFSSKYFHLLAQDGHVYAIGRFARAISRINEAKAEREKYMRDFSCTEERYMRISERIHGELLHTLREIYLPNDSLWEDIVSFAVRAYVLKEEYMGLKQGNWVLNLANIYMYDQASTEERRYMKSVPLGQMLDNRLLSYHVKYRTSSYLFRLMNSCVLTVERLSTVLTTETMRSHLQSVCQFISQAMQNKWKFVEQG</sequence>
<dbReference type="EMBL" id="BOQE01000001">
    <property type="protein sequence ID" value="GIM48197.1"/>
    <property type="molecule type" value="Genomic_DNA"/>
</dbReference>
<gene>
    <name evidence="2" type="ORF">DNHGIG_37460</name>
</gene>
<dbReference type="SUPFAM" id="SSF48576">
    <property type="entry name" value="Terpenoid synthases"/>
    <property type="match status" value="1"/>
</dbReference>
<evidence type="ECO:0008006" key="4">
    <source>
        <dbReference type="Google" id="ProtNLM"/>
    </source>
</evidence>
<dbReference type="AlphaFoldDB" id="A0AAV4LK31"/>
<dbReference type="Proteomes" id="UP001057291">
    <property type="component" value="Unassembled WGS sequence"/>
</dbReference>
<organism evidence="2 3">
    <name type="scientific">Collibacillus ludicampi</name>
    <dbReference type="NCBI Taxonomy" id="2771369"/>
    <lineage>
        <taxon>Bacteria</taxon>
        <taxon>Bacillati</taxon>
        <taxon>Bacillota</taxon>
        <taxon>Bacilli</taxon>
        <taxon>Bacillales</taxon>
        <taxon>Alicyclobacillaceae</taxon>
        <taxon>Collibacillus</taxon>
    </lineage>
</organism>
<evidence type="ECO:0000256" key="1">
    <source>
        <dbReference type="SAM" id="Coils"/>
    </source>
</evidence>
<dbReference type="Gene3D" id="1.20.120.1450">
    <property type="match status" value="1"/>
</dbReference>
<reference evidence="2" key="1">
    <citation type="journal article" date="2023" name="Int. J. Syst. Evol. Microbiol.">
        <title>Collibacillus ludicampi gen. nov., sp. nov., a new soil bacterium of the family Alicyclobacillaceae.</title>
        <authorList>
            <person name="Jojima T."/>
            <person name="Ioku Y."/>
            <person name="Fukuta Y."/>
            <person name="Shirasaka N."/>
            <person name="Matsumura Y."/>
            <person name="Mori M."/>
        </authorList>
    </citation>
    <scope>NUCLEOTIDE SEQUENCE</scope>
    <source>
        <strain evidence="2">TP075</strain>
    </source>
</reference>